<dbReference type="EMBL" id="WHPC01000079">
    <property type="protein sequence ID" value="MPV38422.1"/>
    <property type="molecule type" value="Genomic_DNA"/>
</dbReference>
<dbReference type="OrthoDB" id="186919at2"/>
<gene>
    <name evidence="5" type="ORF">GB881_15485</name>
</gene>
<keyword evidence="2" id="KW-0812">Transmembrane</keyword>
<proteinExistence type="predicted"/>
<keyword evidence="6" id="KW-1185">Reference proteome</keyword>
<feature type="domain" description="DUF4349" evidence="4">
    <location>
        <begin position="58"/>
        <end position="264"/>
    </location>
</feature>
<protein>
    <submittedName>
        <fullName evidence="5">DUF4349 domain-containing protein</fullName>
    </submittedName>
</protein>
<feature type="compositionally biased region" description="Gly residues" evidence="1">
    <location>
        <begin position="26"/>
        <end position="41"/>
    </location>
</feature>
<feature type="transmembrane region" description="Helical" evidence="2">
    <location>
        <begin position="239"/>
        <end position="262"/>
    </location>
</feature>
<feature type="signal peptide" evidence="3">
    <location>
        <begin position="1"/>
        <end position="26"/>
    </location>
</feature>
<dbReference type="RefSeq" id="WP_152816265.1">
    <property type="nucleotide sequence ID" value="NZ_WHPC01000079.1"/>
</dbReference>
<feature type="chain" id="PRO_5026783097" evidence="3">
    <location>
        <begin position="27"/>
        <end position="265"/>
    </location>
</feature>
<keyword evidence="2" id="KW-0472">Membrane</keyword>
<keyword evidence="2" id="KW-1133">Transmembrane helix</keyword>
<evidence type="ECO:0000313" key="5">
    <source>
        <dbReference type="EMBL" id="MPV38422.1"/>
    </source>
</evidence>
<evidence type="ECO:0000256" key="3">
    <source>
        <dbReference type="SAM" id="SignalP"/>
    </source>
</evidence>
<comment type="caution">
    <text evidence="5">The sequence shown here is derived from an EMBL/GenBank/DDBJ whole genome shotgun (WGS) entry which is preliminary data.</text>
</comment>
<feature type="compositionally biased region" description="Low complexity" evidence="1">
    <location>
        <begin position="42"/>
        <end position="52"/>
    </location>
</feature>
<dbReference type="InterPro" id="IPR025645">
    <property type="entry name" value="DUF4349"/>
</dbReference>
<dbReference type="Proteomes" id="UP000437709">
    <property type="component" value="Unassembled WGS sequence"/>
</dbReference>
<dbReference type="Pfam" id="PF14257">
    <property type="entry name" value="DUF4349"/>
    <property type="match status" value="1"/>
</dbReference>
<sequence length="265" mass="27048">MRAVRRVLGLLLMVVLLASCTGQGGADSGGAEGAGDAGAGAGAEVEQAAADSDVGGDRQVITTASATVLVDSPTTAADELVRLAETAGGRVDQRTERAADADGSGSLPSAWLVVRVPADSLTGLLDDLEGLGEVRDLSQESEDVTRAARDLDARITALQTSVDRLLGIMAEADDSAALIAAETAISERQSELESLQSERDYLADQVAMSTLRVDLVAPTDARIEAEGFLGGLETGWNSLVAAAGSILVVTGVLLPWLVVLGVPLA</sequence>
<evidence type="ECO:0000256" key="1">
    <source>
        <dbReference type="SAM" id="MobiDB-lite"/>
    </source>
</evidence>
<feature type="region of interest" description="Disordered" evidence="1">
    <location>
        <begin position="26"/>
        <end position="56"/>
    </location>
</feature>
<reference evidence="5 6" key="1">
    <citation type="submission" date="2019-10" db="EMBL/GenBank/DDBJ databases">
        <title>Georgenia wutianyii sp. nov. and Georgenia yuyongxinii sp. nov. isolated from plateau pika (Ochotona curzoniae) in the Qinghai-Tibet plateau of China.</title>
        <authorList>
            <person name="Tian Z."/>
        </authorList>
    </citation>
    <scope>NUCLEOTIDE SEQUENCE [LARGE SCALE GENOMIC DNA]</scope>
    <source>
        <strain evidence="5 6">JCM 19765</strain>
    </source>
</reference>
<name>A0A6N7EJ58_9MICO</name>
<accession>A0A6N7EJ58</accession>
<evidence type="ECO:0000313" key="6">
    <source>
        <dbReference type="Proteomes" id="UP000437709"/>
    </source>
</evidence>
<dbReference type="AlphaFoldDB" id="A0A6N7EJ58"/>
<feature type="non-terminal residue" evidence="5">
    <location>
        <position position="265"/>
    </location>
</feature>
<evidence type="ECO:0000259" key="4">
    <source>
        <dbReference type="Pfam" id="PF14257"/>
    </source>
</evidence>
<organism evidence="5 6">
    <name type="scientific">Georgenia subflava</name>
    <dbReference type="NCBI Taxonomy" id="1622177"/>
    <lineage>
        <taxon>Bacteria</taxon>
        <taxon>Bacillati</taxon>
        <taxon>Actinomycetota</taxon>
        <taxon>Actinomycetes</taxon>
        <taxon>Micrococcales</taxon>
        <taxon>Bogoriellaceae</taxon>
        <taxon>Georgenia</taxon>
    </lineage>
</organism>
<dbReference type="PROSITE" id="PS51257">
    <property type="entry name" value="PROKAR_LIPOPROTEIN"/>
    <property type="match status" value="1"/>
</dbReference>
<keyword evidence="3" id="KW-0732">Signal</keyword>
<evidence type="ECO:0000256" key="2">
    <source>
        <dbReference type="SAM" id="Phobius"/>
    </source>
</evidence>